<accession>A0ABW1RWU7</accession>
<evidence type="ECO:0000313" key="2">
    <source>
        <dbReference type="Proteomes" id="UP001596282"/>
    </source>
</evidence>
<evidence type="ECO:0000313" key="1">
    <source>
        <dbReference type="EMBL" id="MFC6180000.1"/>
    </source>
</evidence>
<name>A0ABW1RWU7_9LACO</name>
<keyword evidence="2" id="KW-1185">Reference proteome</keyword>
<gene>
    <name evidence="1" type="ORF">ACFP5Y_01910</name>
</gene>
<organism evidence="1 2">
    <name type="scientific">Lactiplantibacillus daowaiensis</name>
    <dbReference type="NCBI Taxonomy" id="2559918"/>
    <lineage>
        <taxon>Bacteria</taxon>
        <taxon>Bacillati</taxon>
        <taxon>Bacillota</taxon>
        <taxon>Bacilli</taxon>
        <taxon>Lactobacillales</taxon>
        <taxon>Lactobacillaceae</taxon>
        <taxon>Lactiplantibacillus</taxon>
    </lineage>
</organism>
<comment type="caution">
    <text evidence="1">The sequence shown here is derived from an EMBL/GenBank/DDBJ whole genome shotgun (WGS) entry which is preliminary data.</text>
</comment>
<protein>
    <submittedName>
        <fullName evidence="1">Uncharacterized protein</fullName>
    </submittedName>
</protein>
<sequence length="180" mass="21068">MNQSKTQKLFYLYANRKIKVGHDGYIELNAILDDDYRMKRGQEIFATIFFLGVKSHRYVNRAKWKNIPPMLRFKAMEEDLTMVEGFTPRQIMTIFPIDKVYDKTGEVKDYFSTMDMIKQHGLDTPIHDVFEFLINYMNKDIRIFCVDMITALSDLKREQGGTGVLEDLLVQGDGYQNGEK</sequence>
<dbReference type="EMBL" id="JBHSSC010000005">
    <property type="protein sequence ID" value="MFC6180000.1"/>
    <property type="molecule type" value="Genomic_DNA"/>
</dbReference>
<proteinExistence type="predicted"/>
<dbReference type="RefSeq" id="WP_137628169.1">
    <property type="nucleotide sequence ID" value="NZ_BJDJ01000006.1"/>
</dbReference>
<dbReference type="Proteomes" id="UP001596282">
    <property type="component" value="Unassembled WGS sequence"/>
</dbReference>
<reference evidence="2" key="1">
    <citation type="journal article" date="2019" name="Int. J. Syst. Evol. Microbiol.">
        <title>The Global Catalogue of Microorganisms (GCM) 10K type strain sequencing project: providing services to taxonomists for standard genome sequencing and annotation.</title>
        <authorList>
            <consortium name="The Broad Institute Genomics Platform"/>
            <consortium name="The Broad Institute Genome Sequencing Center for Infectious Disease"/>
            <person name="Wu L."/>
            <person name="Ma J."/>
        </authorList>
    </citation>
    <scope>NUCLEOTIDE SEQUENCE [LARGE SCALE GENOMIC DNA]</scope>
    <source>
        <strain evidence="2">CCM 8933</strain>
    </source>
</reference>